<comment type="caution">
    <text evidence="3">The sequence shown here is derived from an EMBL/GenBank/DDBJ whole genome shotgun (WGS) entry which is preliminary data.</text>
</comment>
<reference evidence="3 4" key="1">
    <citation type="submission" date="2021-04" db="EMBL/GenBank/DDBJ databases">
        <authorList>
            <person name="Pira H."/>
            <person name="Risdian C."/>
            <person name="Wink J."/>
        </authorList>
    </citation>
    <scope>NUCLEOTIDE SEQUENCE [LARGE SCALE GENOMIC DNA]</scope>
    <source>
        <strain evidence="3 4">WHA3</strain>
    </source>
</reference>
<gene>
    <name evidence="3" type="ORF">KCG44_08090</name>
</gene>
<keyword evidence="4" id="KW-1185">Reference proteome</keyword>
<dbReference type="EMBL" id="JAGSPA010000002">
    <property type="protein sequence ID" value="MBV7256745.1"/>
    <property type="molecule type" value="Genomic_DNA"/>
</dbReference>
<proteinExistence type="predicted"/>
<dbReference type="PANTHER" id="PTHR48081">
    <property type="entry name" value="AB HYDROLASE SUPERFAMILY PROTEIN C4A8.06C"/>
    <property type="match status" value="1"/>
</dbReference>
<dbReference type="InterPro" id="IPR050300">
    <property type="entry name" value="GDXG_lipolytic_enzyme"/>
</dbReference>
<dbReference type="PANTHER" id="PTHR48081:SF13">
    <property type="entry name" value="ALPHA_BETA HYDROLASE"/>
    <property type="match status" value="1"/>
</dbReference>
<evidence type="ECO:0000313" key="4">
    <source>
        <dbReference type="Proteomes" id="UP000722336"/>
    </source>
</evidence>
<name>A0ABS6SEA9_9SPHN</name>
<dbReference type="Pfam" id="PF20434">
    <property type="entry name" value="BD-FAE"/>
    <property type="match status" value="1"/>
</dbReference>
<accession>A0ABS6SEA9</accession>
<dbReference type="InterPro" id="IPR049492">
    <property type="entry name" value="BD-FAE-like_dom"/>
</dbReference>
<organism evidence="3 4">
    <name type="scientific">Pacificimonas pallii</name>
    <dbReference type="NCBI Taxonomy" id="2827236"/>
    <lineage>
        <taxon>Bacteria</taxon>
        <taxon>Pseudomonadati</taxon>
        <taxon>Pseudomonadota</taxon>
        <taxon>Alphaproteobacteria</taxon>
        <taxon>Sphingomonadales</taxon>
        <taxon>Sphingosinicellaceae</taxon>
        <taxon>Pacificimonas</taxon>
    </lineage>
</organism>
<protein>
    <submittedName>
        <fullName evidence="3">Alpha/beta fold hydrolase</fullName>
    </submittedName>
</protein>
<sequence>MSTMLGHEDVRIMPRTEPDAVIAYGDAPMQMGELRLPDGDGPFPIAVVIHGGCWTRAIGATQEYMAPLAAALTAEGIATWNVSYRQLGDEGAGWPGTFLDWGRAVDHVRILAQDYPLDLDRVSVFGHSAGAHAALFAAARHRLPQDSEIRDGDPLRVQAAVAIDGPGDLARGRDAAAAICGTDGIAGVMGGLPDEQPGRYAQGSPVALLPSGVRQLVVASVIMPHGQGADYAAAVRANGDDVTLIAMENAGHFNMIAPGTSSWDEVMPVYLQFARMQP</sequence>
<feature type="domain" description="BD-FAE-like" evidence="2">
    <location>
        <begin position="39"/>
        <end position="207"/>
    </location>
</feature>
<evidence type="ECO:0000259" key="2">
    <source>
        <dbReference type="Pfam" id="PF20434"/>
    </source>
</evidence>
<dbReference type="GO" id="GO:0016787">
    <property type="term" value="F:hydrolase activity"/>
    <property type="evidence" value="ECO:0007669"/>
    <property type="project" value="UniProtKB-KW"/>
</dbReference>
<evidence type="ECO:0000256" key="1">
    <source>
        <dbReference type="ARBA" id="ARBA00022801"/>
    </source>
</evidence>
<keyword evidence="1 3" id="KW-0378">Hydrolase</keyword>
<evidence type="ECO:0000313" key="3">
    <source>
        <dbReference type="EMBL" id="MBV7256745.1"/>
    </source>
</evidence>
<dbReference type="Proteomes" id="UP000722336">
    <property type="component" value="Unassembled WGS sequence"/>
</dbReference>